<evidence type="ECO:0000256" key="2">
    <source>
        <dbReference type="SAM" id="Phobius"/>
    </source>
</evidence>
<name>A0ABN9UI61_9DINO</name>
<dbReference type="Gene3D" id="3.30.420.10">
    <property type="entry name" value="Ribonuclease H-like superfamily/Ribonuclease H"/>
    <property type="match status" value="1"/>
</dbReference>
<dbReference type="InterPro" id="IPR003034">
    <property type="entry name" value="SAP_dom"/>
</dbReference>
<keyword evidence="5" id="KW-1185">Reference proteome</keyword>
<keyword evidence="2" id="KW-1133">Transmembrane helix</keyword>
<dbReference type="EMBL" id="CAUYUJ010015822">
    <property type="protein sequence ID" value="CAK0858494.1"/>
    <property type="molecule type" value="Genomic_DNA"/>
</dbReference>
<comment type="caution">
    <text evidence="4">The sequence shown here is derived from an EMBL/GenBank/DDBJ whole genome shotgun (WGS) entry which is preliminary data.</text>
</comment>
<feature type="region of interest" description="Disordered" evidence="1">
    <location>
        <begin position="276"/>
        <end position="356"/>
    </location>
</feature>
<keyword evidence="2" id="KW-0472">Membrane</keyword>
<feature type="domain" description="SAP" evidence="3">
    <location>
        <begin position="867"/>
        <end position="901"/>
    </location>
</feature>
<feature type="compositionally biased region" description="Basic and acidic residues" evidence="1">
    <location>
        <begin position="333"/>
        <end position="342"/>
    </location>
</feature>
<evidence type="ECO:0000256" key="1">
    <source>
        <dbReference type="SAM" id="MobiDB-lite"/>
    </source>
</evidence>
<dbReference type="Pfam" id="PF07727">
    <property type="entry name" value="RVT_2"/>
    <property type="match status" value="1"/>
</dbReference>
<dbReference type="InterPro" id="IPR036397">
    <property type="entry name" value="RNaseH_sf"/>
</dbReference>
<dbReference type="SUPFAM" id="SSF53098">
    <property type="entry name" value="Ribonuclease H-like"/>
    <property type="match status" value="1"/>
</dbReference>
<feature type="transmembrane region" description="Helical" evidence="2">
    <location>
        <begin position="790"/>
        <end position="813"/>
    </location>
</feature>
<dbReference type="InterPro" id="IPR036361">
    <property type="entry name" value="SAP_dom_sf"/>
</dbReference>
<dbReference type="InterPro" id="IPR012337">
    <property type="entry name" value="RNaseH-like_sf"/>
</dbReference>
<dbReference type="InterPro" id="IPR013103">
    <property type="entry name" value="RVT_2"/>
</dbReference>
<organism evidence="4 5">
    <name type="scientific">Prorocentrum cordatum</name>
    <dbReference type="NCBI Taxonomy" id="2364126"/>
    <lineage>
        <taxon>Eukaryota</taxon>
        <taxon>Sar</taxon>
        <taxon>Alveolata</taxon>
        <taxon>Dinophyceae</taxon>
        <taxon>Prorocentrales</taxon>
        <taxon>Prorocentraceae</taxon>
        <taxon>Prorocentrum</taxon>
    </lineage>
</organism>
<gene>
    <name evidence="4" type="ORF">PCOR1329_LOCUS48223</name>
</gene>
<evidence type="ECO:0000313" key="5">
    <source>
        <dbReference type="Proteomes" id="UP001189429"/>
    </source>
</evidence>
<keyword evidence="2" id="KW-0812">Transmembrane</keyword>
<sequence length="905" mass="101303">MDYCFMGIDEKDSETATVLVIQDSASGYMGAAQVTSKGPSTYTGAFLSSFCDDVGYPRVTLQSDGEPAIVSLARALLKDRSKDSKDIQTQITLRHSAPGSHASNGLAESAVKVVEGLVRTLKHEVEKKYGVQIKGDSAILSWIIRHVTFVQNRFMYKRNGRTAFEDLKMVRFNSPQLNFAENVLANRSGVPDNRLATAWTLGIWLGRATDTDEHIVGTPTGIVKARTVKRRPKEQQWEKGPFNAMVFPIWSQNDLKEVRDTLAGWTPTQGCQACEDEQAPVRRVGRPRAHTTARLQRQAEFKRRQLQGDCSASRRGSIARISEQFGGSGSSYDADHGEERQPSKRPPPSAADRSDVEITINVIEELRPNEEENDEQMNKRVLPQREFTWEEIKSARYAEFDRLEDFRAKIDIQRTDVDGPLPTTTWVDEARAEGVKSKVCARPFTMPKEPKDILYTPTPGASTLRIVLALATIMGWKAKFFDISRAFLHTPIRDRVFLETPAEYKQYCIDNFGYDPGDVVWLMQRTIYGLNEAMVDFDAHYSDISVNQLGMRRLISEPNIYVSENSKAPVSRHVDDGLVIGEGSAPDDFLAGFGRHFLLKITPEMTTGSSQLHLDRVIKMLDNGRGYTSQIAAKTIESLLELQGVGSGKAVATPGVKIDAKQADEQQLNNDQAKRFRTGTGKMLLIASERYDLQFATKEVSRGISSQTTGDAMRLKEGLQGRLVIGKITTAFNSSDLGTKYLEKSEFERHRLAVGIKLPERGAEGQNRLGVATVKPTMVGKAGSSFVETVYYQLIAVFCFVMFAVVFTTGFYLGYKMGQYQSRPDERKETKQLPATVCGRDLVVRQRTTVARPAPMENCSVCMMIYADDFSVNAIRERCSKHRLDTSGSKSDLIRRLRTVESWWR</sequence>
<dbReference type="Pfam" id="PF02037">
    <property type="entry name" value="SAP"/>
    <property type="match status" value="1"/>
</dbReference>
<dbReference type="Gene3D" id="1.10.720.30">
    <property type="entry name" value="SAP domain"/>
    <property type="match status" value="1"/>
</dbReference>
<dbReference type="SMART" id="SM00513">
    <property type="entry name" value="SAP"/>
    <property type="match status" value="1"/>
</dbReference>
<evidence type="ECO:0000313" key="4">
    <source>
        <dbReference type="EMBL" id="CAK0858494.1"/>
    </source>
</evidence>
<dbReference type="Proteomes" id="UP001189429">
    <property type="component" value="Unassembled WGS sequence"/>
</dbReference>
<accession>A0ABN9UI61</accession>
<proteinExistence type="predicted"/>
<evidence type="ECO:0000259" key="3">
    <source>
        <dbReference type="PROSITE" id="PS50800"/>
    </source>
</evidence>
<feature type="compositionally biased region" description="Low complexity" evidence="1">
    <location>
        <begin position="311"/>
        <end position="322"/>
    </location>
</feature>
<protein>
    <recommendedName>
        <fullName evidence="3">SAP domain-containing protein</fullName>
    </recommendedName>
</protein>
<reference evidence="4" key="1">
    <citation type="submission" date="2023-10" db="EMBL/GenBank/DDBJ databases">
        <authorList>
            <person name="Chen Y."/>
            <person name="Shah S."/>
            <person name="Dougan E. K."/>
            <person name="Thang M."/>
            <person name="Chan C."/>
        </authorList>
    </citation>
    <scope>NUCLEOTIDE SEQUENCE [LARGE SCALE GENOMIC DNA]</scope>
</reference>
<dbReference type="PROSITE" id="PS50800">
    <property type="entry name" value="SAP"/>
    <property type="match status" value="1"/>
</dbReference>